<dbReference type="FunFam" id="1.25.40.10:FF:000073">
    <property type="entry name" value="Pentatricopeptide repeat-containing protein chloroplastic"/>
    <property type="match status" value="1"/>
</dbReference>
<dbReference type="InterPro" id="IPR000504">
    <property type="entry name" value="RRM_dom"/>
</dbReference>
<dbReference type="Gene3D" id="3.30.70.330">
    <property type="match status" value="3"/>
</dbReference>
<feature type="domain" description="RRM" evidence="5">
    <location>
        <begin position="1"/>
        <end position="58"/>
    </location>
</feature>
<dbReference type="Pfam" id="PF12854">
    <property type="entry name" value="PPR_1"/>
    <property type="match status" value="1"/>
</dbReference>
<dbReference type="GO" id="GO:0009451">
    <property type="term" value="P:RNA modification"/>
    <property type="evidence" value="ECO:0007669"/>
    <property type="project" value="InterPro"/>
</dbReference>
<dbReference type="InterPro" id="IPR035979">
    <property type="entry name" value="RBD_domain_sf"/>
</dbReference>
<dbReference type="InterPro" id="IPR012677">
    <property type="entry name" value="Nucleotide-bd_a/b_plait_sf"/>
</dbReference>
<sequence>MRTVQVFSTCGEIVEVRLIKDQKGELKGYCFVRFATKEAADKAVKEKSGITVKEASGRIKHILEFHGRTRFVEIEALWDPLEPFVFKVLKHEDWSADEFDKLVHQAFPDVVSIDLAMPFSSGDSAPGQKQQNRGFAIVKFSSHAAAARAHRLGSNSDFILAANCHPAVEWAKDEPDINPEELAKIKIAFVRNLPANADEDYLKKLFEPLGKLDRVVLSKKSRSPVGFVHFAERLDLDNAIKEMNGKTVQGPNGGPSIKLLVEVARPIEKNRKRALDDPQSKPASKMSSHSKILKDEQTLTTFGGLKSGALELKYSLQKDVVKYLDCVVEELEMLSRVEMQHHYLSLVMLDWLKLGIKLPTWLSGSRSLGDVKEPVVVDPYEAAVISLPVAVKERLLRILRLGIATRFDINVESLTSLRELPESTSITILDQFMLSGAERINKGEYLSALISRYRVDKLGLNQHALSLARVGDIATKESPLSSISSRVHHSPIDTVGSRAGTTISGYDIYTSRYSSPLSTYPPPSSRLSYGKMEESGQDPLLSSRVSYAKMEESGRDPLLSRASYAKMEESGRDPLLSRASYSKIDESFPGPLHRTLGSSTSYGKIESESSLFSPAAASDRQPKRSQVRFDPFTGEPYKFDPFTGEPIVPDSLPRQLAHVRRFYTASRIAFNEPRALQGLEQNKEQFTQPSISSNVYPVNVLEVNRKLKELVKTGHLKDARQMFDRLSQRNVVSWTTMISGYVNASDSSEALKLFYKVWVEPDLAMDDFALSIALKACGLHLNEKHGEILHGYSVKTGFVNSVFVGSALLDMYMKTCRVWEGCRVFEEMPLRNVVSWTAIITGLVHAGCNAEALRYFSEMLRSGEEYDSYTFAIALKACANTGALNYGREIHTQATKRDLAACSFVANTLVTMYNKCGKVLYGLRLFESMMTRDVVSWTTVITTYVQMGQENHAFQLFLQMRESEVCPNEYTLAAIISACANTARMEWGEQLHAHVLIVGLLDTLSVANSIMTVYSRCGQFNSASTVFHGMSRRDIVSWSTIIAGYSQGGHGEEAFKYLLWMRKDGPKPTEFALASVLSVCGNMAILEQGKQLHAHVLSVGLEHRAMVRSSLINMYAKCGSIEEASRVFNWTENDDIVSWTAMVNGYAEHGHSKEAIDLFEKIPMVSLRPDSVTFIGVLTACSHAGLVDLGYNYFNSMSEEYGINPSKEHYGCIIDLLCRAGRLSDAEHMIRSMPFTRDDVVWSTLLRACRLHGDVDRARRAAEQILLLDPNCAGTHITIANIYSAKGRWREAADVRKLMRSKGVTKEPGWSWIKIKDQVSAFVAGDRLHPEWEDIYAILHLLASREAIQEMGSLEYDVEDLEKFEFSFPILQASHIECDVSLRLSSGSWPERLNKAEYLSALISRACFLSLGTERNTAFFWLQYWLDELGPNQHALSMSRIADISAKDSPLLSISSRVHQTVDDTCVTCRHNYTWFCKIFRFFMCYNALQACFCCMALDVCTSRYSSPFLLPSIIESSKLWEIEESEQDPLHSSRVSYAKMEESRRDPLPSQASYAKIEESIPVPLTRMPDSSISYARLNWILPLYLLLPVIVNLKKTG</sequence>
<dbReference type="SMART" id="SM00360">
    <property type="entry name" value="RRM"/>
    <property type="match status" value="2"/>
</dbReference>
<feature type="repeat" description="PPR" evidence="3">
    <location>
        <begin position="1135"/>
        <end position="1169"/>
    </location>
</feature>
<evidence type="ECO:0000256" key="3">
    <source>
        <dbReference type="PROSITE-ProRule" id="PRU00708"/>
    </source>
</evidence>
<keyword evidence="2" id="KW-0694">RNA-binding</keyword>
<proteinExistence type="predicted"/>
<dbReference type="Pfam" id="PF01535">
    <property type="entry name" value="PPR"/>
    <property type="match status" value="4"/>
</dbReference>
<keyword evidence="7" id="KW-1185">Reference proteome</keyword>
<dbReference type="InterPro" id="IPR046848">
    <property type="entry name" value="E_motif"/>
</dbReference>
<dbReference type="PANTHER" id="PTHR47926:SF532">
    <property type="entry name" value="PENTACOTRIPEPTIDE-REPEAT REGION OF PRORP DOMAIN-CONTAINING PROTEIN"/>
    <property type="match status" value="1"/>
</dbReference>
<dbReference type="InterPro" id="IPR046960">
    <property type="entry name" value="PPR_At4g14850-like_plant"/>
</dbReference>
<organism evidence="6 7">
    <name type="scientific">Rhododendron simsii</name>
    <name type="common">Sims's rhododendron</name>
    <dbReference type="NCBI Taxonomy" id="118357"/>
    <lineage>
        <taxon>Eukaryota</taxon>
        <taxon>Viridiplantae</taxon>
        <taxon>Streptophyta</taxon>
        <taxon>Embryophyta</taxon>
        <taxon>Tracheophyta</taxon>
        <taxon>Spermatophyta</taxon>
        <taxon>Magnoliopsida</taxon>
        <taxon>eudicotyledons</taxon>
        <taxon>Gunneridae</taxon>
        <taxon>Pentapetalae</taxon>
        <taxon>asterids</taxon>
        <taxon>Ericales</taxon>
        <taxon>Ericaceae</taxon>
        <taxon>Ericoideae</taxon>
        <taxon>Rhodoreae</taxon>
        <taxon>Rhododendron</taxon>
    </lineage>
</organism>
<comment type="caution">
    <text evidence="6">The sequence shown here is derived from an EMBL/GenBank/DDBJ whole genome shotgun (WGS) entry which is preliminary data.</text>
</comment>
<dbReference type="PROSITE" id="PS51375">
    <property type="entry name" value="PPR"/>
    <property type="match status" value="4"/>
</dbReference>
<gene>
    <name evidence="6" type="ORF">RHSIM_Rhsim08G0074500</name>
</gene>
<evidence type="ECO:0000259" key="5">
    <source>
        <dbReference type="PROSITE" id="PS50102"/>
    </source>
</evidence>
<dbReference type="SUPFAM" id="SSF54928">
    <property type="entry name" value="RNA-binding domain, RBD"/>
    <property type="match status" value="2"/>
</dbReference>
<feature type="compositionally biased region" description="Polar residues" evidence="4">
    <location>
        <begin position="281"/>
        <end position="290"/>
    </location>
</feature>
<protein>
    <recommendedName>
        <fullName evidence="5">RRM domain-containing protein</fullName>
    </recommendedName>
</protein>
<feature type="repeat" description="PPR" evidence="3">
    <location>
        <begin position="933"/>
        <end position="967"/>
    </location>
</feature>
<name>A0A834GK06_RHOSS</name>
<dbReference type="Pfam" id="PF18360">
    <property type="entry name" value="hnRNP_Q_AcD"/>
    <property type="match status" value="1"/>
</dbReference>
<evidence type="ECO:0000313" key="6">
    <source>
        <dbReference type="EMBL" id="KAF7136587.1"/>
    </source>
</evidence>
<dbReference type="InterPro" id="IPR011990">
    <property type="entry name" value="TPR-like_helical_dom_sf"/>
</dbReference>
<dbReference type="FunFam" id="1.25.40.10:FF:000355">
    <property type="entry name" value="Pentatricopeptide repeat-containing protein"/>
    <property type="match status" value="1"/>
</dbReference>
<dbReference type="SUPFAM" id="SSF48452">
    <property type="entry name" value="TPR-like"/>
    <property type="match status" value="1"/>
</dbReference>
<feature type="domain" description="RRM" evidence="5">
    <location>
        <begin position="186"/>
        <end position="266"/>
    </location>
</feature>
<dbReference type="InterPro" id="IPR041337">
    <property type="entry name" value="hnRNP_Q_AcD"/>
</dbReference>
<evidence type="ECO:0000313" key="7">
    <source>
        <dbReference type="Proteomes" id="UP000626092"/>
    </source>
</evidence>
<feature type="repeat" description="PPR" evidence="3">
    <location>
        <begin position="832"/>
        <end position="866"/>
    </location>
</feature>
<dbReference type="Pfam" id="PF00076">
    <property type="entry name" value="RRM_1"/>
    <property type="match status" value="2"/>
</dbReference>
<dbReference type="Proteomes" id="UP000626092">
    <property type="component" value="Unassembled WGS sequence"/>
</dbReference>
<evidence type="ECO:0000256" key="4">
    <source>
        <dbReference type="SAM" id="MobiDB-lite"/>
    </source>
</evidence>
<dbReference type="EMBL" id="WJXA01000008">
    <property type="protein sequence ID" value="KAF7136587.1"/>
    <property type="molecule type" value="Genomic_DNA"/>
</dbReference>
<feature type="repeat" description="PPR" evidence="3">
    <location>
        <begin position="1034"/>
        <end position="1068"/>
    </location>
</feature>
<reference evidence="6" key="1">
    <citation type="submission" date="2019-11" db="EMBL/GenBank/DDBJ databases">
        <authorList>
            <person name="Liu Y."/>
            <person name="Hou J."/>
            <person name="Li T.-Q."/>
            <person name="Guan C.-H."/>
            <person name="Wu X."/>
            <person name="Wu H.-Z."/>
            <person name="Ling F."/>
            <person name="Zhang R."/>
            <person name="Shi X.-G."/>
            <person name="Ren J.-P."/>
            <person name="Chen E.-F."/>
            <person name="Sun J.-M."/>
        </authorList>
    </citation>
    <scope>NUCLEOTIDE SEQUENCE</scope>
    <source>
        <strain evidence="6">Adult_tree_wgs_1</strain>
        <tissue evidence="6">Leaves</tissue>
    </source>
</reference>
<dbReference type="Pfam" id="PF20431">
    <property type="entry name" value="E_motif"/>
    <property type="match status" value="1"/>
</dbReference>
<dbReference type="Pfam" id="PF13041">
    <property type="entry name" value="PPR_2"/>
    <property type="match status" value="3"/>
</dbReference>
<dbReference type="NCBIfam" id="TIGR00756">
    <property type="entry name" value="PPR"/>
    <property type="match status" value="4"/>
</dbReference>
<dbReference type="CDD" id="cd21039">
    <property type="entry name" value="NURR"/>
    <property type="match status" value="1"/>
</dbReference>
<keyword evidence="1" id="KW-0677">Repeat</keyword>
<dbReference type="Gene3D" id="1.25.40.10">
    <property type="entry name" value="Tetratricopeptide repeat domain"/>
    <property type="match status" value="5"/>
</dbReference>
<dbReference type="PANTHER" id="PTHR47926">
    <property type="entry name" value="PENTATRICOPEPTIDE REPEAT-CONTAINING PROTEIN"/>
    <property type="match status" value="1"/>
</dbReference>
<dbReference type="GO" id="GO:0003723">
    <property type="term" value="F:RNA binding"/>
    <property type="evidence" value="ECO:0007669"/>
    <property type="project" value="UniProtKB-UniRule"/>
</dbReference>
<dbReference type="FunFam" id="1.25.40.10:FF:000343">
    <property type="entry name" value="Pentatricopeptide repeat-containing protein At3g58590"/>
    <property type="match status" value="1"/>
</dbReference>
<dbReference type="OrthoDB" id="1890277at2759"/>
<dbReference type="FunFam" id="1.25.40.10:FF:000525">
    <property type="entry name" value="Pentatricopeptide (PPR) repeat-containing protein-like"/>
    <property type="match status" value="1"/>
</dbReference>
<feature type="region of interest" description="Disordered" evidence="4">
    <location>
        <begin position="271"/>
        <end position="290"/>
    </location>
</feature>
<dbReference type="PROSITE" id="PS50102">
    <property type="entry name" value="RRM"/>
    <property type="match status" value="2"/>
</dbReference>
<accession>A0A834GK06</accession>
<dbReference type="InterPro" id="IPR002885">
    <property type="entry name" value="PPR_rpt"/>
</dbReference>
<feature type="region of interest" description="Disordered" evidence="4">
    <location>
        <begin position="515"/>
        <end position="540"/>
    </location>
</feature>
<evidence type="ECO:0000256" key="1">
    <source>
        <dbReference type="ARBA" id="ARBA00022737"/>
    </source>
</evidence>
<evidence type="ECO:0000256" key="2">
    <source>
        <dbReference type="PROSITE-ProRule" id="PRU00176"/>
    </source>
</evidence>